<comment type="catalytic activity">
    <reaction evidence="2">
        <text>alpha-D-galactose = beta-D-galactose</text>
        <dbReference type="Rhea" id="RHEA:28675"/>
        <dbReference type="ChEBI" id="CHEBI:27667"/>
        <dbReference type="ChEBI" id="CHEBI:28061"/>
        <dbReference type="EC" id="5.1.3.3"/>
    </reaction>
    <physiologicalReaction direction="right-to-left" evidence="2">
        <dbReference type="Rhea" id="RHEA:28677"/>
    </physiologicalReaction>
</comment>
<evidence type="ECO:0000256" key="3">
    <source>
        <dbReference type="ARBA" id="ARBA00004496"/>
    </source>
</evidence>
<keyword evidence="8" id="KW-0963">Cytoplasm</keyword>
<keyword evidence="10 13" id="KW-0413">Isomerase</keyword>
<keyword evidence="18" id="KW-1185">Reference proteome</keyword>
<dbReference type="InterPro" id="IPR047215">
    <property type="entry name" value="Galactose_mutarotase-like"/>
</dbReference>
<evidence type="ECO:0000313" key="18">
    <source>
        <dbReference type="Proteomes" id="UP001519460"/>
    </source>
</evidence>
<comment type="pathway">
    <text evidence="4">Carbohydrate metabolism; galactose metabolism.</text>
</comment>
<feature type="binding site" evidence="15">
    <location>
        <position position="247"/>
    </location>
    <ligand>
        <name>beta-D-galactose</name>
        <dbReference type="ChEBI" id="CHEBI:27667"/>
    </ligand>
</feature>
<proteinExistence type="inferred from homology"/>
<dbReference type="InterPro" id="IPR011013">
    <property type="entry name" value="Gal_mutarotase_sf_dom"/>
</dbReference>
<name>A0ABD0M6C3_9CAEN</name>
<dbReference type="NCBIfam" id="NF008277">
    <property type="entry name" value="PRK11055.1"/>
    <property type="match status" value="1"/>
</dbReference>
<evidence type="ECO:0000256" key="5">
    <source>
        <dbReference type="ARBA" id="ARBA00005028"/>
    </source>
</evidence>
<comment type="similarity">
    <text evidence="6 13">Belongs to the aldose epimerase family.</text>
</comment>
<evidence type="ECO:0000256" key="16">
    <source>
        <dbReference type="PIRSR" id="PIRSR005096-3"/>
    </source>
</evidence>
<comment type="caution">
    <text evidence="17">The sequence shown here is derived from an EMBL/GenBank/DDBJ whole genome shotgun (WGS) entry which is preliminary data.</text>
</comment>
<dbReference type="InterPro" id="IPR015443">
    <property type="entry name" value="Aldose_1-epimerase"/>
</dbReference>
<dbReference type="InterPro" id="IPR014718">
    <property type="entry name" value="GH-type_carb-bd"/>
</dbReference>
<dbReference type="Pfam" id="PF01263">
    <property type="entry name" value="Aldose_epim"/>
    <property type="match status" value="1"/>
</dbReference>
<dbReference type="InterPro" id="IPR018052">
    <property type="entry name" value="Ald1_epimerase_CS"/>
</dbReference>
<dbReference type="AlphaFoldDB" id="A0ABD0M6C3"/>
<comment type="subcellular location">
    <subcellularLocation>
        <location evidence="3">Cytoplasm</location>
    </subcellularLocation>
</comment>
<comment type="pathway">
    <text evidence="5 13">Carbohydrate metabolism; hexose metabolism.</text>
</comment>
<feature type="active site" description="Proton acceptor" evidence="14">
    <location>
        <position position="312"/>
    </location>
</feature>
<feature type="binding site" evidence="16">
    <location>
        <begin position="179"/>
        <end position="181"/>
    </location>
    <ligand>
        <name>beta-D-galactose</name>
        <dbReference type="ChEBI" id="CHEBI:27667"/>
    </ligand>
</feature>
<dbReference type="EC" id="5.1.3.3" evidence="13"/>
<evidence type="ECO:0000256" key="4">
    <source>
        <dbReference type="ARBA" id="ARBA00004947"/>
    </source>
</evidence>
<evidence type="ECO:0000256" key="13">
    <source>
        <dbReference type="PIRNR" id="PIRNR005096"/>
    </source>
</evidence>
<dbReference type="EMBL" id="JACVVK020000005">
    <property type="protein sequence ID" value="KAK7507043.1"/>
    <property type="molecule type" value="Genomic_DNA"/>
</dbReference>
<dbReference type="GO" id="GO:0004034">
    <property type="term" value="F:aldose 1-epimerase activity"/>
    <property type="evidence" value="ECO:0007669"/>
    <property type="project" value="UniProtKB-EC"/>
</dbReference>
<keyword evidence="11 13" id="KW-0119">Carbohydrate metabolism</keyword>
<protein>
    <recommendedName>
        <fullName evidence="13">Aldose 1-epimerase</fullName>
        <ecNumber evidence="13">5.1.3.3</ecNumber>
    </recommendedName>
</protein>
<evidence type="ECO:0000313" key="17">
    <source>
        <dbReference type="EMBL" id="KAK7507043.1"/>
    </source>
</evidence>
<evidence type="ECO:0000256" key="10">
    <source>
        <dbReference type="ARBA" id="ARBA00023235"/>
    </source>
</evidence>
<dbReference type="SUPFAM" id="SSF74650">
    <property type="entry name" value="Galactose mutarotase-like"/>
    <property type="match status" value="1"/>
</dbReference>
<evidence type="ECO:0000256" key="9">
    <source>
        <dbReference type="ARBA" id="ARBA00022553"/>
    </source>
</evidence>
<evidence type="ECO:0000256" key="6">
    <source>
        <dbReference type="ARBA" id="ARBA00006206"/>
    </source>
</evidence>
<feature type="binding site" evidence="16">
    <location>
        <begin position="83"/>
        <end position="84"/>
    </location>
    <ligand>
        <name>beta-D-galactose</name>
        <dbReference type="ChEBI" id="CHEBI:27667"/>
    </ligand>
</feature>
<comment type="subunit">
    <text evidence="7">Monomer.</text>
</comment>
<comment type="function">
    <text evidence="12">Mutarotase that catalyzes the interconversion of beta-D-galactose and alpha-D-galactose during galactose metabolism. Beta-D-galactose is metabolized in the liver into glucose 1-phosphate, the primary metabolic fuel, by the action of four enzymes that constitute the Leloir pathway: GALM, GALK1 (galactokinase), GALT (galactose-1-phosphate uridylyltransferase) and GALE (UDP-galactose-4'-epimerase). Involved in the maintenance of the equilibrium between the beta- and alpha-anomers of galactose, therefore ensuring a sufficient supply of the alpha-anomer for GALK1. Also active on D-glucose although shows a preference for galactose over glucose.</text>
</comment>
<dbReference type="PROSITE" id="PS00545">
    <property type="entry name" value="ALDOSE_1_EPIMERASE"/>
    <property type="match status" value="1"/>
</dbReference>
<feature type="active site" description="Proton donor" evidence="14">
    <location>
        <position position="179"/>
    </location>
</feature>
<dbReference type="PANTHER" id="PTHR10091:SF0">
    <property type="entry name" value="GALACTOSE MUTAROTASE"/>
    <property type="match status" value="1"/>
</dbReference>
<keyword evidence="9" id="KW-0597">Phosphoprotein</keyword>
<dbReference type="Proteomes" id="UP001519460">
    <property type="component" value="Unassembled WGS sequence"/>
</dbReference>
<evidence type="ECO:0000256" key="14">
    <source>
        <dbReference type="PIRSR" id="PIRSR005096-1"/>
    </source>
</evidence>
<dbReference type="InterPro" id="IPR008183">
    <property type="entry name" value="Aldose_1/G6P_1-epimerase"/>
</dbReference>
<reference evidence="17 18" key="1">
    <citation type="journal article" date="2023" name="Sci. Data">
        <title>Genome assembly of the Korean intertidal mud-creeper Batillaria attramentaria.</title>
        <authorList>
            <person name="Patra A.K."/>
            <person name="Ho P.T."/>
            <person name="Jun S."/>
            <person name="Lee S.J."/>
            <person name="Kim Y."/>
            <person name="Won Y.J."/>
        </authorList>
    </citation>
    <scope>NUCLEOTIDE SEQUENCE [LARGE SCALE GENOMIC DNA]</scope>
    <source>
        <strain evidence="17">Wonlab-2016</strain>
    </source>
</reference>
<evidence type="ECO:0000256" key="8">
    <source>
        <dbReference type="ARBA" id="ARBA00022490"/>
    </source>
</evidence>
<comment type="catalytic activity">
    <reaction evidence="1 13">
        <text>alpha-D-glucose = beta-D-glucose</text>
        <dbReference type="Rhea" id="RHEA:10264"/>
        <dbReference type="ChEBI" id="CHEBI:15903"/>
        <dbReference type="ChEBI" id="CHEBI:17925"/>
        <dbReference type="EC" id="5.1.3.3"/>
    </reaction>
</comment>
<dbReference type="PANTHER" id="PTHR10091">
    <property type="entry name" value="ALDOSE-1-EPIMERASE"/>
    <property type="match status" value="1"/>
</dbReference>
<gene>
    <name evidence="17" type="ORF">BaRGS_00001894</name>
</gene>
<evidence type="ECO:0000256" key="1">
    <source>
        <dbReference type="ARBA" id="ARBA00001614"/>
    </source>
</evidence>
<accession>A0ABD0M6C3</accession>
<sequence length="347" mass="37876">MPAPVKQDAFGQTKDGKDVTRYTLSSSSGSLVVRILNYGGIITEINIPDRNGKTADVNLGFDDMAGYESGSPYFGALVGRVANRIAGGQFVLDGKTYNLFVNNGPNSLHGGKVGFDKKIWSSRVEGDKLILQYVSPDGEEGYPGELTTTVTYRVTDDDELYLEYEATTTKPTPLNLTNHAYFNLAGHDAGTLDDHVVTIHADSILPLDENSIPLGEPRKVADTAWDLRKPVRLGERLTQVPGGKGFDINFCLPPDSSGKPRLAAKVEHPPSGRFIECSTTEPGMQFYTSFYLNVPSGKGGAAYRQFGAFCLEAQHYPDSVHQPTYPNTILKPGDTYRQTTFYKFGVA</sequence>
<dbReference type="GO" id="GO:0005737">
    <property type="term" value="C:cytoplasm"/>
    <property type="evidence" value="ECO:0007669"/>
    <property type="project" value="UniProtKB-SubCell"/>
</dbReference>
<evidence type="ECO:0000256" key="7">
    <source>
        <dbReference type="ARBA" id="ARBA00011245"/>
    </source>
</evidence>
<evidence type="ECO:0000256" key="2">
    <source>
        <dbReference type="ARBA" id="ARBA00001712"/>
    </source>
</evidence>
<dbReference type="Gene3D" id="2.70.98.10">
    <property type="match status" value="1"/>
</dbReference>
<evidence type="ECO:0000256" key="11">
    <source>
        <dbReference type="ARBA" id="ARBA00023277"/>
    </source>
</evidence>
<organism evidence="17 18">
    <name type="scientific">Batillaria attramentaria</name>
    <dbReference type="NCBI Taxonomy" id="370345"/>
    <lineage>
        <taxon>Eukaryota</taxon>
        <taxon>Metazoa</taxon>
        <taxon>Spiralia</taxon>
        <taxon>Lophotrochozoa</taxon>
        <taxon>Mollusca</taxon>
        <taxon>Gastropoda</taxon>
        <taxon>Caenogastropoda</taxon>
        <taxon>Sorbeoconcha</taxon>
        <taxon>Cerithioidea</taxon>
        <taxon>Batillariidae</taxon>
        <taxon>Batillaria</taxon>
    </lineage>
</organism>
<dbReference type="PIRSF" id="PIRSF005096">
    <property type="entry name" value="GALM"/>
    <property type="match status" value="1"/>
</dbReference>
<dbReference type="CDD" id="cd09019">
    <property type="entry name" value="galactose_mutarotase_like"/>
    <property type="match status" value="1"/>
</dbReference>
<dbReference type="FunFam" id="2.70.98.10:FF:000003">
    <property type="entry name" value="Aldose 1-epimerase"/>
    <property type="match status" value="1"/>
</dbReference>
<evidence type="ECO:0000256" key="12">
    <source>
        <dbReference type="ARBA" id="ARBA00045743"/>
    </source>
</evidence>
<evidence type="ECO:0000256" key="15">
    <source>
        <dbReference type="PIRSR" id="PIRSR005096-2"/>
    </source>
</evidence>